<dbReference type="InterPro" id="IPR007863">
    <property type="entry name" value="Peptidase_M16_C"/>
</dbReference>
<gene>
    <name evidence="13" type="ORF">PYX00_006388</name>
</gene>
<dbReference type="InterPro" id="IPR050626">
    <property type="entry name" value="Peptidase_M16"/>
</dbReference>
<dbReference type="InterPro" id="IPR011249">
    <property type="entry name" value="Metalloenz_LuxS/M16"/>
</dbReference>
<evidence type="ECO:0000256" key="1">
    <source>
        <dbReference type="ARBA" id="ARBA00007261"/>
    </source>
</evidence>
<comment type="similarity">
    <text evidence="1 7">Belongs to the peptidase M16 family.</text>
</comment>
<dbReference type="FunFam" id="3.30.830.10:FF:000005">
    <property type="entry name" value="nardilysin isoform X1"/>
    <property type="match status" value="1"/>
</dbReference>
<keyword evidence="6" id="KW-0482">Metalloprotease</keyword>
<dbReference type="GO" id="GO:0046872">
    <property type="term" value="F:metal ion binding"/>
    <property type="evidence" value="ECO:0007669"/>
    <property type="project" value="UniProtKB-KW"/>
</dbReference>
<keyword evidence="4" id="KW-0378">Hydrolase</keyword>
<feature type="domain" description="Peptidase M16 C-terminal" evidence="10">
    <location>
        <begin position="306"/>
        <end position="488"/>
    </location>
</feature>
<evidence type="ECO:0000256" key="4">
    <source>
        <dbReference type="ARBA" id="ARBA00022801"/>
    </source>
</evidence>
<evidence type="ECO:0000256" key="2">
    <source>
        <dbReference type="ARBA" id="ARBA00022670"/>
    </source>
</evidence>
<evidence type="ECO:0008006" key="14">
    <source>
        <dbReference type="Google" id="ProtNLM"/>
    </source>
</evidence>
<dbReference type="GO" id="GO:0006508">
    <property type="term" value="P:proteolysis"/>
    <property type="evidence" value="ECO:0007669"/>
    <property type="project" value="UniProtKB-KW"/>
</dbReference>
<proteinExistence type="inferred from homology"/>
<sequence>MFKCFRVLARRRSKLSVNNELVCNTRLYFRRAVILPISNRNRMRDSAVNLNVLSGSDISRGHASRCSTDKMNNLLKSEYDSMEYRLIQLENGLKALLISDVQNIINLDELTDEDFESECENDIESPDTRGSTGSHSDNDDDLESRLSKQQAEEKMAACSLCIGVGSFSDPPEIPGLAHFLEHMVFMGSEKHPQENGFDEFVKRHGGSDNGSTDCEVTSFYLECSEQFLQEGMDRFAQFFISPLMRKDAMTREREIIQSEFDMALPSDESRRWQILASFTTPGHPAGKFFWGNLITLRDNIDDDTLYEKVHEFRKRYYSAHLMTVAVQGRLPLDTLETYVRESFSAVPTNDLPPDDFSQFSNSFGPIEDWNKLLWVKPVKDICQIHLTWVLPSFVNEYKSRPLDYLGWLIEHEGGGSLLSYLSQKVWALECSAGNEETGFEHNSIYSLFSIALTLTEEGFRNLKEVLEAVFSYLAMLKVKCPDKNIFDELESICRTNFRFKTEIPAVQYVEILSESMHFYEPDHYIAGGELYLEYRPDLITDVLNRLTPDTVNIVVYSRTVNDQFYDRTEPWFQTLYKVVDIPEDWKSSWRNVEGGKEFHIPDPNPYLTTNFTILEKPKKNPPFPVKIIDDSILEIWYRQDVKFNRPLAYYSFYVLSPLMKVNALNAAMLDVLLAFFDVKFVGKIYPANEAELYYSNAAADLGVYLQFSGYNQKLPLLFEEVLRLINKYLKEINKESNKNLIDAIIKEKSRFHYNRFLRPEKLVKMARLSLLVDHFWTSVERRSVMHCITQEQLSEFGNEFFRNVTIQGLIQGNISEEEARNLCSNFQSILNFCAITGPRPVISVANLERGEKYLRLKSFNENDSNSVITNYYQVGPATIRTSCILNILMMLMEEPLFDNLRTKQQIGYDVHCLLRDTFGVLAFSITIYFQSYKFNADEVDARVEAFLVDFLKTLRSMSKKELEETKKALCVIKSSADLQLNDEVKRNFSEICANEYVFDRLQKEVKVIPEIDHKEICTWFENHIACGPNYKKLSVQVIGPAKPTGKEQTVEGKEDFKMILLTSNGPKKDAFITDIEAFKAARTFHPQLNKLK</sequence>
<dbReference type="GO" id="GO:0005737">
    <property type="term" value="C:cytoplasm"/>
    <property type="evidence" value="ECO:0007669"/>
    <property type="project" value="UniProtKB-ARBA"/>
</dbReference>
<accession>A0AAW2HVZ7</accession>
<dbReference type="SUPFAM" id="SSF63411">
    <property type="entry name" value="LuxS/MPP-like metallohydrolase"/>
    <property type="match status" value="4"/>
</dbReference>
<dbReference type="PANTHER" id="PTHR43690:SF18">
    <property type="entry name" value="INSULIN-DEGRADING ENZYME-RELATED"/>
    <property type="match status" value="1"/>
</dbReference>
<evidence type="ECO:0000259" key="11">
    <source>
        <dbReference type="Pfam" id="PF16187"/>
    </source>
</evidence>
<reference evidence="13" key="1">
    <citation type="journal article" date="2024" name="Gigascience">
        <title>Chromosome-level genome of the poultry shaft louse Menopon gallinae provides insight into the host-switching and adaptive evolution of parasitic lice.</title>
        <authorList>
            <person name="Xu Y."/>
            <person name="Ma L."/>
            <person name="Liu S."/>
            <person name="Liang Y."/>
            <person name="Liu Q."/>
            <person name="He Z."/>
            <person name="Tian L."/>
            <person name="Duan Y."/>
            <person name="Cai W."/>
            <person name="Li H."/>
            <person name="Song F."/>
        </authorList>
    </citation>
    <scope>NUCLEOTIDE SEQUENCE</scope>
    <source>
        <strain evidence="13">Cailab_2023a</strain>
    </source>
</reference>
<evidence type="ECO:0000256" key="6">
    <source>
        <dbReference type="ARBA" id="ARBA00023049"/>
    </source>
</evidence>
<dbReference type="EMBL" id="JARGDH010000003">
    <property type="protein sequence ID" value="KAL0273801.1"/>
    <property type="molecule type" value="Genomic_DNA"/>
</dbReference>
<dbReference type="Pfam" id="PF22456">
    <property type="entry name" value="PqqF-like_C_4"/>
    <property type="match status" value="1"/>
</dbReference>
<feature type="domain" description="Peptidase M16 middle/third" evidence="11">
    <location>
        <begin position="497"/>
        <end position="781"/>
    </location>
</feature>
<dbReference type="Pfam" id="PF05193">
    <property type="entry name" value="Peptidase_M16_C"/>
    <property type="match status" value="1"/>
</dbReference>
<dbReference type="Pfam" id="PF16187">
    <property type="entry name" value="Peptidase_M16_M"/>
    <property type="match status" value="1"/>
</dbReference>
<dbReference type="Gene3D" id="3.30.830.10">
    <property type="entry name" value="Metalloenzyme, LuxS/M16 peptidase-like"/>
    <property type="match status" value="4"/>
</dbReference>
<feature type="domain" description="Peptidase M16 N-terminal" evidence="9">
    <location>
        <begin position="147"/>
        <end position="263"/>
    </location>
</feature>
<evidence type="ECO:0000256" key="5">
    <source>
        <dbReference type="ARBA" id="ARBA00022833"/>
    </source>
</evidence>
<evidence type="ECO:0000256" key="3">
    <source>
        <dbReference type="ARBA" id="ARBA00022723"/>
    </source>
</evidence>
<evidence type="ECO:0000313" key="13">
    <source>
        <dbReference type="EMBL" id="KAL0273801.1"/>
    </source>
</evidence>
<protein>
    <recommendedName>
        <fullName evidence="14">Nardilysin</fullName>
    </recommendedName>
</protein>
<feature type="compositionally biased region" description="Acidic residues" evidence="8">
    <location>
        <begin position="115"/>
        <end position="125"/>
    </location>
</feature>
<keyword evidence="3" id="KW-0479">Metal-binding</keyword>
<keyword evidence="5" id="KW-0862">Zinc</keyword>
<organism evidence="13">
    <name type="scientific">Menopon gallinae</name>
    <name type="common">poultry shaft louse</name>
    <dbReference type="NCBI Taxonomy" id="328185"/>
    <lineage>
        <taxon>Eukaryota</taxon>
        <taxon>Metazoa</taxon>
        <taxon>Ecdysozoa</taxon>
        <taxon>Arthropoda</taxon>
        <taxon>Hexapoda</taxon>
        <taxon>Insecta</taxon>
        <taxon>Pterygota</taxon>
        <taxon>Neoptera</taxon>
        <taxon>Paraneoptera</taxon>
        <taxon>Psocodea</taxon>
        <taxon>Troctomorpha</taxon>
        <taxon>Phthiraptera</taxon>
        <taxon>Amblycera</taxon>
        <taxon>Menoponidae</taxon>
        <taxon>Menopon</taxon>
    </lineage>
</organism>
<dbReference type="AlphaFoldDB" id="A0AAW2HVZ7"/>
<dbReference type="Pfam" id="PF00675">
    <property type="entry name" value="Peptidase_M16"/>
    <property type="match status" value="1"/>
</dbReference>
<feature type="domain" description="Coenzyme PQQ synthesis protein F-like C-terminal lobe" evidence="12">
    <location>
        <begin position="888"/>
        <end position="986"/>
    </location>
</feature>
<dbReference type="InterPro" id="IPR032632">
    <property type="entry name" value="Peptidase_M16_M"/>
</dbReference>
<dbReference type="PROSITE" id="PS00143">
    <property type="entry name" value="INSULINASE"/>
    <property type="match status" value="1"/>
</dbReference>
<evidence type="ECO:0000259" key="9">
    <source>
        <dbReference type="Pfam" id="PF00675"/>
    </source>
</evidence>
<evidence type="ECO:0000259" key="10">
    <source>
        <dbReference type="Pfam" id="PF05193"/>
    </source>
</evidence>
<comment type="caution">
    <text evidence="13">The sequence shown here is derived from an EMBL/GenBank/DDBJ whole genome shotgun (WGS) entry which is preliminary data.</text>
</comment>
<name>A0AAW2HVZ7_9NEOP</name>
<evidence type="ECO:0000256" key="7">
    <source>
        <dbReference type="RuleBase" id="RU004447"/>
    </source>
</evidence>
<dbReference type="GO" id="GO:0004222">
    <property type="term" value="F:metalloendopeptidase activity"/>
    <property type="evidence" value="ECO:0007669"/>
    <property type="project" value="InterPro"/>
</dbReference>
<feature type="region of interest" description="Disordered" evidence="8">
    <location>
        <begin position="115"/>
        <end position="148"/>
    </location>
</feature>
<keyword evidence="2" id="KW-0645">Protease</keyword>
<dbReference type="InterPro" id="IPR001431">
    <property type="entry name" value="Pept_M16_Zn_BS"/>
</dbReference>
<dbReference type="InterPro" id="IPR054734">
    <property type="entry name" value="PqqF-like_C_4"/>
</dbReference>
<evidence type="ECO:0000256" key="8">
    <source>
        <dbReference type="SAM" id="MobiDB-lite"/>
    </source>
</evidence>
<dbReference type="PANTHER" id="PTHR43690">
    <property type="entry name" value="NARDILYSIN"/>
    <property type="match status" value="1"/>
</dbReference>
<dbReference type="InterPro" id="IPR011765">
    <property type="entry name" value="Pept_M16_N"/>
</dbReference>
<evidence type="ECO:0000259" key="12">
    <source>
        <dbReference type="Pfam" id="PF22456"/>
    </source>
</evidence>